<feature type="domain" description="HTH cro/C1-type" evidence="2">
    <location>
        <begin position="7"/>
        <end position="61"/>
    </location>
</feature>
<accession>R2PXG0</accession>
<dbReference type="SUPFAM" id="SSF47413">
    <property type="entry name" value="lambda repressor-like DNA-binding domains"/>
    <property type="match status" value="1"/>
</dbReference>
<dbReference type="PATRIC" id="fig|1158606.3.peg.666"/>
<dbReference type="RefSeq" id="WP_010753357.1">
    <property type="nucleotide sequence ID" value="NZ_ASVU01000002.1"/>
</dbReference>
<dbReference type="Pfam" id="PF01381">
    <property type="entry name" value="HTH_3"/>
    <property type="match status" value="1"/>
</dbReference>
<dbReference type="PANTHER" id="PTHR46558:SF13">
    <property type="entry name" value="HTH-TYPE TRANSCRIPTIONAL REGULATOR IMMR"/>
    <property type="match status" value="1"/>
</dbReference>
<dbReference type="EMBL" id="AJAP01000007">
    <property type="protein sequence ID" value="EOH89167.1"/>
    <property type="molecule type" value="Genomic_DNA"/>
</dbReference>
<protein>
    <recommendedName>
        <fullName evidence="2">HTH cro/C1-type domain-containing protein</fullName>
    </recommendedName>
</protein>
<keyword evidence="1" id="KW-0238">DNA-binding</keyword>
<dbReference type="OrthoDB" id="9805856at2"/>
<gene>
    <name evidence="3" type="ORF">UAS_00706</name>
</gene>
<dbReference type="GeneID" id="78365749"/>
<proteinExistence type="predicted"/>
<dbReference type="CDD" id="cd00093">
    <property type="entry name" value="HTH_XRE"/>
    <property type="match status" value="1"/>
</dbReference>
<sequence length="98" mass="11052">MFFADTLKKLRSKRGITQKELALTLNVSERTVRKYEAGEMQPSTDKLLQLADLFSVSVDYLLGKPVTTEALQSYVADLSPAELQALQEFISQQLQDNQ</sequence>
<name>R2PXG0_9ENTE</name>
<dbReference type="AlphaFoldDB" id="R2PXG0"/>
<organism evidence="3 4">
    <name type="scientific">Enterococcus asini ATCC 700915</name>
    <dbReference type="NCBI Taxonomy" id="1158606"/>
    <lineage>
        <taxon>Bacteria</taxon>
        <taxon>Bacillati</taxon>
        <taxon>Bacillota</taxon>
        <taxon>Bacilli</taxon>
        <taxon>Lactobacillales</taxon>
        <taxon>Enterococcaceae</taxon>
        <taxon>Enterococcus</taxon>
    </lineage>
</organism>
<evidence type="ECO:0000256" key="1">
    <source>
        <dbReference type="ARBA" id="ARBA00023125"/>
    </source>
</evidence>
<reference evidence="3 4" key="1">
    <citation type="submission" date="2013-02" db="EMBL/GenBank/DDBJ databases">
        <title>The Genome Sequence of Enterococcus asini ATCC_700915.</title>
        <authorList>
            <consortium name="The Broad Institute Genome Sequencing Platform"/>
            <consortium name="The Broad Institute Genome Sequencing Center for Infectious Disease"/>
            <person name="Earl A.M."/>
            <person name="Gilmore M.S."/>
            <person name="Lebreton F."/>
            <person name="Walker B."/>
            <person name="Young S.K."/>
            <person name="Zeng Q."/>
            <person name="Gargeya S."/>
            <person name="Fitzgerald M."/>
            <person name="Haas B."/>
            <person name="Abouelleil A."/>
            <person name="Alvarado L."/>
            <person name="Arachchi H.M."/>
            <person name="Berlin A.M."/>
            <person name="Chapman S.B."/>
            <person name="Dewar J."/>
            <person name="Goldberg J."/>
            <person name="Griggs A."/>
            <person name="Gujja S."/>
            <person name="Hansen M."/>
            <person name="Howarth C."/>
            <person name="Imamovic A."/>
            <person name="Larimer J."/>
            <person name="McCowan C."/>
            <person name="Murphy C."/>
            <person name="Neiman D."/>
            <person name="Pearson M."/>
            <person name="Priest M."/>
            <person name="Roberts A."/>
            <person name="Saif S."/>
            <person name="Shea T."/>
            <person name="Sisk P."/>
            <person name="Sykes S."/>
            <person name="Wortman J."/>
            <person name="Nusbaum C."/>
            <person name="Birren B."/>
        </authorList>
    </citation>
    <scope>NUCLEOTIDE SEQUENCE [LARGE SCALE GENOMIC DNA]</scope>
    <source>
        <strain evidence="3 4">ATCC 700915</strain>
    </source>
</reference>
<dbReference type="InterPro" id="IPR001387">
    <property type="entry name" value="Cro/C1-type_HTH"/>
</dbReference>
<dbReference type="SMART" id="SM00530">
    <property type="entry name" value="HTH_XRE"/>
    <property type="match status" value="1"/>
</dbReference>
<evidence type="ECO:0000313" key="4">
    <source>
        <dbReference type="Proteomes" id="UP000013777"/>
    </source>
</evidence>
<dbReference type="STRING" id="57732.RU94_GL001758"/>
<dbReference type="GO" id="GO:0003677">
    <property type="term" value="F:DNA binding"/>
    <property type="evidence" value="ECO:0007669"/>
    <property type="project" value="UniProtKB-KW"/>
</dbReference>
<dbReference type="Proteomes" id="UP000013777">
    <property type="component" value="Unassembled WGS sequence"/>
</dbReference>
<evidence type="ECO:0000313" key="3">
    <source>
        <dbReference type="EMBL" id="EOH89167.1"/>
    </source>
</evidence>
<dbReference type="eggNOG" id="COG1396">
    <property type="taxonomic scope" value="Bacteria"/>
</dbReference>
<evidence type="ECO:0000259" key="2">
    <source>
        <dbReference type="PROSITE" id="PS50943"/>
    </source>
</evidence>
<dbReference type="HOGENOM" id="CLU_066192_4_2_9"/>
<keyword evidence="4" id="KW-1185">Reference proteome</keyword>
<comment type="caution">
    <text evidence="3">The sequence shown here is derived from an EMBL/GenBank/DDBJ whole genome shotgun (WGS) entry which is preliminary data.</text>
</comment>
<dbReference type="PANTHER" id="PTHR46558">
    <property type="entry name" value="TRACRIPTIONAL REGULATORY PROTEIN-RELATED-RELATED"/>
    <property type="match status" value="1"/>
</dbReference>
<dbReference type="PROSITE" id="PS50943">
    <property type="entry name" value="HTH_CROC1"/>
    <property type="match status" value="1"/>
</dbReference>
<dbReference type="Gene3D" id="1.10.260.40">
    <property type="entry name" value="lambda repressor-like DNA-binding domains"/>
    <property type="match status" value="1"/>
</dbReference>
<dbReference type="InterPro" id="IPR010982">
    <property type="entry name" value="Lambda_DNA-bd_dom_sf"/>
</dbReference>